<dbReference type="AlphaFoldDB" id="A0A1G7MRM0"/>
<keyword evidence="2 6" id="KW-0812">Transmembrane</keyword>
<gene>
    <name evidence="7" type="ORF">SAMN05216571_10127</name>
</gene>
<dbReference type="PANTHER" id="PTHR30520:SF6">
    <property type="entry name" value="FORMATE_NITRATE FAMILY TRANSPORTER (EUROFUNG)"/>
    <property type="match status" value="1"/>
</dbReference>
<dbReference type="EMBL" id="FNCI01000001">
    <property type="protein sequence ID" value="SDF64402.1"/>
    <property type="molecule type" value="Genomic_DNA"/>
</dbReference>
<feature type="transmembrane region" description="Helical" evidence="6">
    <location>
        <begin position="236"/>
        <end position="260"/>
    </location>
</feature>
<comment type="similarity">
    <text evidence="5">Belongs to the FNT transporter (TC 1.A.16) family.</text>
</comment>
<evidence type="ECO:0000256" key="1">
    <source>
        <dbReference type="ARBA" id="ARBA00004141"/>
    </source>
</evidence>
<dbReference type="PROSITE" id="PS01005">
    <property type="entry name" value="FORMATE_NITRITE_TP_1"/>
    <property type="match status" value="1"/>
</dbReference>
<evidence type="ECO:0000313" key="8">
    <source>
        <dbReference type="Proteomes" id="UP000198641"/>
    </source>
</evidence>
<keyword evidence="8" id="KW-1185">Reference proteome</keyword>
<name>A0A1G7MRM0_9GAMM</name>
<evidence type="ECO:0000256" key="4">
    <source>
        <dbReference type="ARBA" id="ARBA00023136"/>
    </source>
</evidence>
<dbReference type="RefSeq" id="WP_092521875.1">
    <property type="nucleotide sequence ID" value="NZ_FNCI01000001.1"/>
</dbReference>
<evidence type="ECO:0000256" key="2">
    <source>
        <dbReference type="ARBA" id="ARBA00022692"/>
    </source>
</evidence>
<evidence type="ECO:0000313" key="7">
    <source>
        <dbReference type="EMBL" id="SDF64402.1"/>
    </source>
</evidence>
<dbReference type="Proteomes" id="UP000198641">
    <property type="component" value="Unassembled WGS sequence"/>
</dbReference>
<dbReference type="STRING" id="284577.SAMN05216571_10127"/>
<dbReference type="Pfam" id="PF01226">
    <property type="entry name" value="Form_Nir_trans"/>
    <property type="match status" value="1"/>
</dbReference>
<evidence type="ECO:0000256" key="6">
    <source>
        <dbReference type="SAM" id="Phobius"/>
    </source>
</evidence>
<feature type="transmembrane region" description="Helical" evidence="6">
    <location>
        <begin position="32"/>
        <end position="53"/>
    </location>
</feature>
<organism evidence="7 8">
    <name type="scientific">Onishia taeanensis</name>
    <dbReference type="NCBI Taxonomy" id="284577"/>
    <lineage>
        <taxon>Bacteria</taxon>
        <taxon>Pseudomonadati</taxon>
        <taxon>Pseudomonadota</taxon>
        <taxon>Gammaproteobacteria</taxon>
        <taxon>Oceanospirillales</taxon>
        <taxon>Halomonadaceae</taxon>
        <taxon>Onishia</taxon>
    </lineage>
</organism>
<evidence type="ECO:0000256" key="3">
    <source>
        <dbReference type="ARBA" id="ARBA00022989"/>
    </source>
</evidence>
<comment type="subcellular location">
    <subcellularLocation>
        <location evidence="1">Membrane</location>
        <topology evidence="1">Multi-pass membrane protein</topology>
    </subcellularLocation>
</comment>
<feature type="transmembrane region" description="Helical" evidence="6">
    <location>
        <begin position="195"/>
        <end position="216"/>
    </location>
</feature>
<dbReference type="OrthoDB" id="9786493at2"/>
<dbReference type="PROSITE" id="PS01006">
    <property type="entry name" value="FORMATE_NITRITE_TP_2"/>
    <property type="match status" value="1"/>
</dbReference>
<proteinExistence type="inferred from homology"/>
<dbReference type="InterPro" id="IPR023271">
    <property type="entry name" value="Aquaporin-like"/>
</dbReference>
<dbReference type="InterPro" id="IPR000292">
    <property type="entry name" value="For/NO2_transpt"/>
</dbReference>
<keyword evidence="4 6" id="KW-0472">Membrane</keyword>
<dbReference type="GO" id="GO:0015499">
    <property type="term" value="F:formate transmembrane transporter activity"/>
    <property type="evidence" value="ECO:0007669"/>
    <property type="project" value="TreeGrafter"/>
</dbReference>
<dbReference type="InterPro" id="IPR024002">
    <property type="entry name" value="For/NO2_transpt_CS"/>
</dbReference>
<dbReference type="Gene3D" id="1.20.1080.10">
    <property type="entry name" value="Glycerol uptake facilitator protein"/>
    <property type="match status" value="1"/>
</dbReference>
<dbReference type="PANTHER" id="PTHR30520">
    <property type="entry name" value="FORMATE TRANSPORTER-RELATED"/>
    <property type="match status" value="1"/>
</dbReference>
<feature type="transmembrane region" description="Helical" evidence="6">
    <location>
        <begin position="116"/>
        <end position="135"/>
    </location>
</feature>
<feature type="transmembrane region" description="Helical" evidence="6">
    <location>
        <begin position="73"/>
        <end position="96"/>
    </location>
</feature>
<reference evidence="7 8" key="1">
    <citation type="submission" date="2016-10" db="EMBL/GenBank/DDBJ databases">
        <authorList>
            <person name="de Groot N.N."/>
        </authorList>
    </citation>
    <scope>NUCLEOTIDE SEQUENCE [LARGE SCALE GENOMIC DNA]</scope>
    <source>
        <strain evidence="7 8">BH539</strain>
    </source>
</reference>
<dbReference type="GO" id="GO:0005886">
    <property type="term" value="C:plasma membrane"/>
    <property type="evidence" value="ECO:0007669"/>
    <property type="project" value="TreeGrafter"/>
</dbReference>
<evidence type="ECO:0000256" key="5">
    <source>
        <dbReference type="ARBA" id="ARBA00049660"/>
    </source>
</evidence>
<sequence>MAPSPLFSDAYQPREIAKRVTSMGVTKANADALTLLVLGVLAGAFIALGGLFYTVVVTDSSLGFGVTRLLGGMAFSLGLVLVVVGGAELFTGNNLLAMAWASGQISTRAMLRNWGLVYVGNVVGALGTALLVVWADSGSLGGGAVGETARSIAVAKAELGLLSAFARGVLCNVLVCLAVWLAMGGHSVTDKILAIALPVAAFVALGFEHSIANWFFLPLGMALDAQGSITLTGAAANLLVVSLGNIVGGSLLVAGVYWLAYLRPSPRARGNDKPPTSSPPRN</sequence>
<accession>A0A1G7MRM0</accession>
<protein>
    <submittedName>
        <fullName evidence="7">Formate/nitrite transporter</fullName>
    </submittedName>
</protein>
<feature type="transmembrane region" description="Helical" evidence="6">
    <location>
        <begin position="164"/>
        <end position="183"/>
    </location>
</feature>
<keyword evidence="3 6" id="KW-1133">Transmembrane helix</keyword>